<feature type="region of interest" description="Disordered" evidence="3">
    <location>
        <begin position="348"/>
        <end position="432"/>
    </location>
</feature>
<dbReference type="GO" id="GO:0005634">
    <property type="term" value="C:nucleus"/>
    <property type="evidence" value="ECO:0007669"/>
    <property type="project" value="UniProtKB-SubCell"/>
</dbReference>
<dbReference type="EMBL" id="LVLB01000015">
    <property type="protein sequence ID" value="KYN95734.1"/>
    <property type="molecule type" value="Genomic_DNA"/>
</dbReference>
<evidence type="ECO:0000313" key="4">
    <source>
        <dbReference type="EMBL" id="KYN95734.1"/>
    </source>
</evidence>
<feature type="region of interest" description="Disordered" evidence="3">
    <location>
        <begin position="44"/>
        <end position="84"/>
    </location>
</feature>
<evidence type="ECO:0000256" key="3">
    <source>
        <dbReference type="SAM" id="MobiDB-lite"/>
    </source>
</evidence>
<evidence type="ECO:0000313" key="5">
    <source>
        <dbReference type="Proteomes" id="UP000076004"/>
    </source>
</evidence>
<accession>A0A151L9U0</accession>
<dbReference type="GeneID" id="29778419"/>
<feature type="compositionally biased region" description="Basic and acidic residues" evidence="3">
    <location>
        <begin position="64"/>
        <end position="80"/>
    </location>
</feature>
<feature type="compositionally biased region" description="Polar residues" evidence="3">
    <location>
        <begin position="833"/>
        <end position="849"/>
    </location>
</feature>
<reference evidence="4 5" key="1">
    <citation type="journal article" date="2016" name="Nat. Commun.">
        <title>Genomes of cryptic chimpanzee Plasmodium species reveal key evolutionary events leading to human malaria.</title>
        <authorList>
            <person name="Sundararaman S.A."/>
            <person name="Plenderleith L.J."/>
            <person name="Liu W."/>
            <person name="Loy D.E."/>
            <person name="Learn G.H."/>
            <person name="Li Y."/>
            <person name="Shaw K.S."/>
            <person name="Ayouba A."/>
            <person name="Peeters M."/>
            <person name="Speede S."/>
            <person name="Shaw G.M."/>
            <person name="Bushman F.D."/>
            <person name="Brisson D."/>
            <person name="Rayner J.C."/>
            <person name="Sharp P.M."/>
            <person name="Hahn B.H."/>
        </authorList>
    </citation>
    <scope>NUCLEOTIDE SEQUENCE [LARGE SCALE GENOMIC DNA]</scope>
    <source>
        <strain evidence="4 5">SY75</strain>
    </source>
</reference>
<proteinExistence type="predicted"/>
<name>A0A151L9U0_9APIC</name>
<dbReference type="PANTHER" id="PTHR13489">
    <property type="entry name" value="MINI-CHROMOSOME MAINTENANCE COMPLEX-BINDING PROTEIN"/>
    <property type="match status" value="1"/>
</dbReference>
<feature type="compositionally biased region" description="Low complexity" evidence="3">
    <location>
        <begin position="415"/>
        <end position="432"/>
    </location>
</feature>
<dbReference type="PANTHER" id="PTHR13489:SF0">
    <property type="entry name" value="MINI-CHROMOSOME MAINTENANCE COMPLEX-BINDING PROTEIN"/>
    <property type="match status" value="1"/>
</dbReference>
<gene>
    <name evidence="4" type="ORF">PGSY75_1412100</name>
</gene>
<dbReference type="Pfam" id="PF09739">
    <property type="entry name" value="MCM_bind"/>
    <property type="match status" value="4"/>
</dbReference>
<comment type="caution">
    <text evidence="4">The sequence shown here is derived from an EMBL/GenBank/DDBJ whole genome shotgun (WGS) entry which is preliminary data.</text>
</comment>
<dbReference type="GO" id="GO:0006261">
    <property type="term" value="P:DNA-templated DNA replication"/>
    <property type="evidence" value="ECO:0007669"/>
    <property type="project" value="TreeGrafter"/>
</dbReference>
<evidence type="ECO:0000256" key="2">
    <source>
        <dbReference type="ARBA" id="ARBA00023242"/>
    </source>
</evidence>
<dbReference type="VEuPathDB" id="PlasmoDB:PGSY75_1412100"/>
<feature type="compositionally biased region" description="Basic and acidic residues" evidence="3">
    <location>
        <begin position="394"/>
        <end position="408"/>
    </location>
</feature>
<feature type="region of interest" description="Disordered" evidence="3">
    <location>
        <begin position="833"/>
        <end position="855"/>
    </location>
</feature>
<dbReference type="AlphaFoldDB" id="A0A151L9U0"/>
<dbReference type="InterPro" id="IPR019140">
    <property type="entry name" value="MCM_complex-bd"/>
</dbReference>
<feature type="region of interest" description="Disordered" evidence="3">
    <location>
        <begin position="233"/>
        <end position="263"/>
    </location>
</feature>
<feature type="compositionally biased region" description="Basic and acidic residues" evidence="3">
    <location>
        <begin position="44"/>
        <end position="57"/>
    </location>
</feature>
<organism evidence="4 5">
    <name type="scientific">Plasmodium gaboni</name>
    <dbReference type="NCBI Taxonomy" id="647221"/>
    <lineage>
        <taxon>Eukaryota</taxon>
        <taxon>Sar</taxon>
        <taxon>Alveolata</taxon>
        <taxon>Apicomplexa</taxon>
        <taxon>Aconoidasida</taxon>
        <taxon>Haemosporida</taxon>
        <taxon>Plasmodiidae</taxon>
        <taxon>Plasmodium</taxon>
        <taxon>Plasmodium (Laverania)</taxon>
    </lineage>
</organism>
<dbReference type="VEuPathDB" id="PlasmoDB:PGABG01_1410500"/>
<dbReference type="RefSeq" id="XP_018639200.1">
    <property type="nucleotide sequence ID" value="XM_018787828.1"/>
</dbReference>
<dbReference type="GO" id="GO:0003682">
    <property type="term" value="F:chromatin binding"/>
    <property type="evidence" value="ECO:0007669"/>
    <property type="project" value="TreeGrafter"/>
</dbReference>
<feature type="compositionally biased region" description="Low complexity" evidence="3">
    <location>
        <begin position="356"/>
        <end position="376"/>
    </location>
</feature>
<protein>
    <recommendedName>
        <fullName evidence="6">Mini-chromosome maintenance complex-binding protein</fullName>
    </recommendedName>
</protein>
<sequence>MNVLNQIDECFSDYLKIYGSKEIDSHWDEGVVVNKYIKLGKAKDNNENKENMNKEDNNNNNNNMKEEMNKENFPSEEKNGNYKNYSNDNIDINSIVKINENDKENDDSIYMAKNKKQKENLFICNELVEKCICLNKLESLEEIEDATLVRWTCMIQQIISPESYLGIYKLKNKESGKIIMKSSKYKDYIDAEDNWEIVEENEKRGMDEYYEFNINKQYENVDNKMDQTVDLLKNNEDVNKKNDEHNKKDEKSDPNKICSNEKNDITNNDTFGNIELYENDGNFNKYWKRYLFFCTNIPGNKSTWTKELYDYSSSYSNCELFLKSKNDYENGVYLKDVKNPMNNEDVNDSVASSTDISNYMNSNNNNNNSMSNIYSSREYISSSNELNETQNNDNNKDKNGYKKIDTSDKIINGKNNSTTNSNNNNNNNNYSNNYINSTDLDMHSNLSSNICSYNISPVNTSNKIRCVIKIYDDDSQYNGKNDKEFLKLNDVIEIIGIYRKHQIKDFEDYKKNYNFYFYYDQHFLKYPCIHIFQYKKINYFNPLNNCILFKNDLSMIISQGPFNDINKLRHHLIMYISSAFNNDMLVAHYFFFYLCGSYIKESKLKLGKISLNIFNILYNNEIEKLNDHSSSDHVKNDDMRKLQNKIQNDTHLENDVKKAKETNNNSFFHNDNNKVLLKEADKKGIAPHAKKLNKMIKNLIPLYRYIPLILQKLNTEYLVSVMNNQYGELKKGKLQLANNTYLTFDECLLDVGNLNNISIKNFQCIERLITSQEIPFIFNMDIIFQTEHNILILSKKKSMYAHYVDIAIPICHYNKIKHNSTDTNNEHKNENIENVNCSTNNDETSNSHNQKNEQTKDIFSSEFYNNVNNNYKPNEKELMQFRRYINYILSKNHSAKIPEDITNYITDTFVLLRQKNKDINQFVLNSWICMSRILAFSDGHNEINRDHWDYIMKLENERRLRLNNLNKIYI</sequence>
<comment type="subcellular location">
    <subcellularLocation>
        <location evidence="1">Nucleus</location>
    </subcellularLocation>
</comment>
<dbReference type="Proteomes" id="UP000076004">
    <property type="component" value="Chromosome 14"/>
</dbReference>
<keyword evidence="2" id="KW-0539">Nucleus</keyword>
<feature type="compositionally biased region" description="Polar residues" evidence="3">
    <location>
        <begin position="378"/>
        <end position="390"/>
    </location>
</feature>
<evidence type="ECO:0008006" key="6">
    <source>
        <dbReference type="Google" id="ProtNLM"/>
    </source>
</evidence>
<evidence type="ECO:0000256" key="1">
    <source>
        <dbReference type="ARBA" id="ARBA00004123"/>
    </source>
</evidence>
<dbReference type="KEGG" id="pgab:PGSY75_1412100"/>